<evidence type="ECO:0000256" key="5">
    <source>
        <dbReference type="ARBA" id="ARBA00022630"/>
    </source>
</evidence>
<protein>
    <submittedName>
        <fullName evidence="11">Oxidoreductase</fullName>
    </submittedName>
</protein>
<sequence>MSPRPALPGASASPGATAGDVLPEVRAVGLPRITAGFDMAERLDRVTHLSVHGSMPTLTESEVIDLAELMGLRGRGGAGFPFYRKLKAVGESARRKGTRTAVVVNGCEGEPACRKDATILRRAPHLVIDGAVLAAEILGAQTLVISVTRDTNEASIRDALAERGLGEKRGRNLKARIVRMPERFVSGESSGIISAANGGLPLPPGRKVSASVAGVDGLPTLFSNTETFAQLAVGARLGALRFGSTGVAGEPGTAMLTISGSVPRQTVVETPTGVPMSYILQMCGAGVGQGVLVGGYHGAWIDPQIASMVTIARESLEAHKATLGAGALLPLDPGLCPLGESLKVVEWLAGETAGQCGPCRLGLPSMAALLRDVLNGGGQGALEALRQAALGVKGRGVCSHPDGSMRFLLSSISAFTDDLAAHVLGGGCGRPTKGVLPLLGSEGPGGKGGKSGGKASNEKLVVDWTLCKGHGLCAGLLPEIVRLDRNGYPDIAGTRIPEHLNAQAQVAVRRCPALALRVEDATRR</sequence>
<dbReference type="PANTHER" id="PTHR11780:SF10">
    <property type="entry name" value="NADH DEHYDROGENASE [UBIQUINONE] FLAVOPROTEIN 1, MITOCHONDRIAL"/>
    <property type="match status" value="1"/>
</dbReference>
<dbReference type="SMART" id="SM00928">
    <property type="entry name" value="NADH_4Fe-4S"/>
    <property type="match status" value="1"/>
</dbReference>
<reference evidence="11 12" key="1">
    <citation type="submission" date="2019-04" db="EMBL/GenBank/DDBJ databases">
        <title>Streptomyces oryziradicis sp. nov., a novel actinomycete isolated from rhizosphere soil of rice (Oryza sativa L.).</title>
        <authorList>
            <person name="Li C."/>
        </authorList>
    </citation>
    <scope>NUCLEOTIDE SEQUENCE [LARGE SCALE GENOMIC DNA]</scope>
    <source>
        <strain evidence="11 12">NEAU-C40</strain>
    </source>
</reference>
<dbReference type="Proteomes" id="UP000305778">
    <property type="component" value="Unassembled WGS sequence"/>
</dbReference>
<dbReference type="InterPro" id="IPR037225">
    <property type="entry name" value="Nuo51_FMN-bd_sf"/>
</dbReference>
<dbReference type="SUPFAM" id="SSF54862">
    <property type="entry name" value="4Fe-4S ferredoxins"/>
    <property type="match status" value="1"/>
</dbReference>
<evidence type="ECO:0000256" key="9">
    <source>
        <dbReference type="ARBA" id="ARBA00023014"/>
    </source>
</evidence>
<proteinExistence type="inferred from homology"/>
<dbReference type="GO" id="GO:0046872">
    <property type="term" value="F:metal ion binding"/>
    <property type="evidence" value="ECO:0007669"/>
    <property type="project" value="UniProtKB-KW"/>
</dbReference>
<organism evidence="11 12">
    <name type="scientific">Actinacidiphila oryziradicis</name>
    <dbReference type="NCBI Taxonomy" id="2571141"/>
    <lineage>
        <taxon>Bacteria</taxon>
        <taxon>Bacillati</taxon>
        <taxon>Actinomycetota</taxon>
        <taxon>Actinomycetes</taxon>
        <taxon>Kitasatosporales</taxon>
        <taxon>Streptomycetaceae</taxon>
        <taxon>Actinacidiphila</taxon>
    </lineage>
</organism>
<name>A0A4U0T989_9ACTN</name>
<dbReference type="Pfam" id="PF13459">
    <property type="entry name" value="Fer4_15"/>
    <property type="match status" value="1"/>
</dbReference>
<dbReference type="SUPFAM" id="SSF140490">
    <property type="entry name" value="Nqo1C-terminal domain-like"/>
    <property type="match status" value="1"/>
</dbReference>
<comment type="caution">
    <text evidence="11">The sequence shown here is derived from an EMBL/GenBank/DDBJ whole genome shotgun (WGS) entry which is preliminary data.</text>
</comment>
<dbReference type="Gene3D" id="1.20.1440.230">
    <property type="entry name" value="NADH-ubiquinone oxidoreductase 51kDa subunit, iron-sulphur binding domain"/>
    <property type="match status" value="1"/>
</dbReference>
<dbReference type="SUPFAM" id="SSF142019">
    <property type="entry name" value="Nqo1 FMN-binding domain-like"/>
    <property type="match status" value="1"/>
</dbReference>
<feature type="domain" description="NADH-ubiquinone oxidoreductase 51kDa subunit iron-sulphur binding" evidence="10">
    <location>
        <begin position="338"/>
        <end position="382"/>
    </location>
</feature>
<keyword evidence="7" id="KW-0479">Metal-binding</keyword>
<keyword evidence="8" id="KW-0408">Iron</keyword>
<evidence type="ECO:0000256" key="7">
    <source>
        <dbReference type="ARBA" id="ARBA00022723"/>
    </source>
</evidence>
<dbReference type="EMBL" id="SUMC01000001">
    <property type="protein sequence ID" value="TKA13215.1"/>
    <property type="molecule type" value="Genomic_DNA"/>
</dbReference>
<dbReference type="Gene3D" id="3.40.50.11540">
    <property type="entry name" value="NADH-ubiquinone oxidoreductase 51kDa subunit"/>
    <property type="match status" value="1"/>
</dbReference>
<dbReference type="SUPFAM" id="SSF142984">
    <property type="entry name" value="Nqo1 middle domain-like"/>
    <property type="match status" value="1"/>
</dbReference>
<evidence type="ECO:0000256" key="1">
    <source>
        <dbReference type="ARBA" id="ARBA00001917"/>
    </source>
</evidence>
<dbReference type="InterPro" id="IPR037207">
    <property type="entry name" value="Nuop51_4Fe4S-bd_sf"/>
</dbReference>
<keyword evidence="6" id="KW-0288">FMN</keyword>
<dbReference type="Gene3D" id="3.10.20.600">
    <property type="match status" value="1"/>
</dbReference>
<dbReference type="GO" id="GO:0003954">
    <property type="term" value="F:NADH dehydrogenase activity"/>
    <property type="evidence" value="ECO:0007669"/>
    <property type="project" value="TreeGrafter"/>
</dbReference>
<dbReference type="OrthoDB" id="3396880at2"/>
<keyword evidence="5" id="KW-0285">Flavoprotein</keyword>
<dbReference type="Gene3D" id="3.30.70.20">
    <property type="match status" value="1"/>
</dbReference>
<evidence type="ECO:0000313" key="12">
    <source>
        <dbReference type="Proteomes" id="UP000305778"/>
    </source>
</evidence>
<evidence type="ECO:0000259" key="10">
    <source>
        <dbReference type="SMART" id="SM00928"/>
    </source>
</evidence>
<accession>A0A4U0T989</accession>
<evidence type="ECO:0000256" key="6">
    <source>
        <dbReference type="ARBA" id="ARBA00022643"/>
    </source>
</evidence>
<evidence type="ECO:0000256" key="2">
    <source>
        <dbReference type="ARBA" id="ARBA00001966"/>
    </source>
</evidence>
<dbReference type="PANTHER" id="PTHR11780">
    <property type="entry name" value="NADH-UBIQUINONE OXIDOREDUCTASE FLAVOPROTEIN 1 NDUFV1"/>
    <property type="match status" value="1"/>
</dbReference>
<comment type="cofactor">
    <cofactor evidence="2">
        <name>[4Fe-4S] cluster</name>
        <dbReference type="ChEBI" id="CHEBI:49883"/>
    </cofactor>
</comment>
<evidence type="ECO:0000256" key="3">
    <source>
        <dbReference type="ARBA" id="ARBA00007523"/>
    </source>
</evidence>
<evidence type="ECO:0000313" key="11">
    <source>
        <dbReference type="EMBL" id="TKA13215.1"/>
    </source>
</evidence>
<comment type="cofactor">
    <cofactor evidence="1">
        <name>FMN</name>
        <dbReference type="ChEBI" id="CHEBI:58210"/>
    </cofactor>
</comment>
<gene>
    <name evidence="11" type="ORF">FCI23_00270</name>
</gene>
<dbReference type="InterPro" id="IPR011538">
    <property type="entry name" value="Nuo51_FMN-bd"/>
</dbReference>
<dbReference type="InterPro" id="IPR050837">
    <property type="entry name" value="ComplexI_51kDa_subunit"/>
</dbReference>
<dbReference type="InterPro" id="IPR019575">
    <property type="entry name" value="Nuop51_4Fe4S-bd"/>
</dbReference>
<evidence type="ECO:0000256" key="8">
    <source>
        <dbReference type="ARBA" id="ARBA00023004"/>
    </source>
</evidence>
<keyword evidence="9" id="KW-0411">Iron-sulfur</keyword>
<comment type="similarity">
    <text evidence="3">Belongs to the complex I 51 kDa subunit family.</text>
</comment>
<dbReference type="AlphaFoldDB" id="A0A4U0T989"/>
<dbReference type="GO" id="GO:0045333">
    <property type="term" value="P:cellular respiration"/>
    <property type="evidence" value="ECO:0007669"/>
    <property type="project" value="TreeGrafter"/>
</dbReference>
<keyword evidence="4" id="KW-0004">4Fe-4S</keyword>
<dbReference type="Pfam" id="PF01512">
    <property type="entry name" value="Complex1_51K"/>
    <property type="match status" value="1"/>
</dbReference>
<evidence type="ECO:0000256" key="4">
    <source>
        <dbReference type="ARBA" id="ARBA00022485"/>
    </source>
</evidence>
<dbReference type="GO" id="GO:0051539">
    <property type="term" value="F:4 iron, 4 sulfur cluster binding"/>
    <property type="evidence" value="ECO:0007669"/>
    <property type="project" value="UniProtKB-KW"/>
</dbReference>
<dbReference type="Pfam" id="PF10589">
    <property type="entry name" value="NADH_4Fe-4S"/>
    <property type="match status" value="1"/>
</dbReference>
<dbReference type="RefSeq" id="WP_136721375.1">
    <property type="nucleotide sequence ID" value="NZ_JAOPYF010000050.1"/>
</dbReference>
<keyword evidence="12" id="KW-1185">Reference proteome</keyword>